<dbReference type="AlphaFoldDB" id="A0A0C2N7G8"/>
<dbReference type="OrthoDB" id="5977792at2759"/>
<proteinExistence type="predicted"/>
<name>A0A0C2N7G8_THEKT</name>
<keyword evidence="2" id="KW-1185">Reference proteome</keyword>
<evidence type="ECO:0000313" key="2">
    <source>
        <dbReference type="Proteomes" id="UP000031668"/>
    </source>
</evidence>
<accession>A0A0C2N7G8</accession>
<sequence length="192" mass="22311">MPRNDFTLFSKIALLDKIKSHPLKTKSQLREELVLQEEQAGTFKRKRKGKDQEVEEALDQWFFIVSAKCKLMVGYRDEKQDTKLNLKKHKVERAVPTTKVLNRGKLRTFLLFLPNFCADDIYNDDETGLCYRATPVASLCYRHIALNEENEDMLPVPIINYEGFSAIDNNLPCYDNNEDCDDLMVEDIISKK</sequence>
<dbReference type="EMBL" id="JWZT01001309">
    <property type="protein sequence ID" value="KII72280.1"/>
    <property type="molecule type" value="Genomic_DNA"/>
</dbReference>
<gene>
    <name evidence="1" type="ORF">RF11_14169</name>
</gene>
<protein>
    <recommendedName>
        <fullName evidence="3">DDE-1 domain-containing protein</fullName>
    </recommendedName>
</protein>
<dbReference type="Proteomes" id="UP000031668">
    <property type="component" value="Unassembled WGS sequence"/>
</dbReference>
<organism evidence="1 2">
    <name type="scientific">Thelohanellus kitauei</name>
    <name type="common">Myxosporean</name>
    <dbReference type="NCBI Taxonomy" id="669202"/>
    <lineage>
        <taxon>Eukaryota</taxon>
        <taxon>Metazoa</taxon>
        <taxon>Cnidaria</taxon>
        <taxon>Myxozoa</taxon>
        <taxon>Myxosporea</taxon>
        <taxon>Bivalvulida</taxon>
        <taxon>Platysporina</taxon>
        <taxon>Myxobolidae</taxon>
        <taxon>Thelohanellus</taxon>
    </lineage>
</organism>
<evidence type="ECO:0008006" key="3">
    <source>
        <dbReference type="Google" id="ProtNLM"/>
    </source>
</evidence>
<evidence type="ECO:0000313" key="1">
    <source>
        <dbReference type="EMBL" id="KII72280.1"/>
    </source>
</evidence>
<comment type="caution">
    <text evidence="1">The sequence shown here is derived from an EMBL/GenBank/DDBJ whole genome shotgun (WGS) entry which is preliminary data.</text>
</comment>
<reference evidence="1 2" key="1">
    <citation type="journal article" date="2014" name="Genome Biol. Evol.">
        <title>The genome of the myxosporean Thelohanellus kitauei shows adaptations to nutrient acquisition within its fish host.</title>
        <authorList>
            <person name="Yang Y."/>
            <person name="Xiong J."/>
            <person name="Zhou Z."/>
            <person name="Huo F."/>
            <person name="Miao W."/>
            <person name="Ran C."/>
            <person name="Liu Y."/>
            <person name="Zhang J."/>
            <person name="Feng J."/>
            <person name="Wang M."/>
            <person name="Wang M."/>
            <person name="Wang L."/>
            <person name="Yao B."/>
        </authorList>
    </citation>
    <scope>NUCLEOTIDE SEQUENCE [LARGE SCALE GENOMIC DNA]</scope>
    <source>
        <strain evidence="1">Wuqing</strain>
    </source>
</reference>